<comment type="caution">
    <text evidence="1">The sequence shown here is derived from an EMBL/GenBank/DDBJ whole genome shotgun (WGS) entry which is preliminary data.</text>
</comment>
<dbReference type="Proteomes" id="UP000324222">
    <property type="component" value="Unassembled WGS sequence"/>
</dbReference>
<dbReference type="AlphaFoldDB" id="A0A5B7CEI5"/>
<dbReference type="EMBL" id="VSRR010000012">
    <property type="protein sequence ID" value="MPC07939.1"/>
    <property type="molecule type" value="Genomic_DNA"/>
</dbReference>
<evidence type="ECO:0000313" key="1">
    <source>
        <dbReference type="EMBL" id="MPC07939.1"/>
    </source>
</evidence>
<name>A0A5B7CEI5_PORTR</name>
<proteinExistence type="predicted"/>
<sequence length="75" mass="8122">MTPPDDWSLWIRRMLSDGEQFADSTSIAAVSSSTIQRLLSTVVIASVVSSDKVCRMLQLDAAARSCLKSGCLTML</sequence>
<accession>A0A5B7CEI5</accession>
<protein>
    <submittedName>
        <fullName evidence="1">Uncharacterized protein</fullName>
    </submittedName>
</protein>
<reference evidence="1 2" key="1">
    <citation type="submission" date="2019-05" db="EMBL/GenBank/DDBJ databases">
        <title>Another draft genome of Portunus trituberculatus and its Hox gene families provides insights of decapod evolution.</title>
        <authorList>
            <person name="Jeong J.-H."/>
            <person name="Song I."/>
            <person name="Kim S."/>
            <person name="Choi T."/>
            <person name="Kim D."/>
            <person name="Ryu S."/>
            <person name="Kim W."/>
        </authorList>
    </citation>
    <scope>NUCLEOTIDE SEQUENCE [LARGE SCALE GENOMIC DNA]</scope>
    <source>
        <tissue evidence="1">Muscle</tissue>
    </source>
</reference>
<keyword evidence="2" id="KW-1185">Reference proteome</keyword>
<evidence type="ECO:0000313" key="2">
    <source>
        <dbReference type="Proteomes" id="UP000324222"/>
    </source>
</evidence>
<gene>
    <name evidence="1" type="ORF">E2C01_000508</name>
</gene>
<organism evidence="1 2">
    <name type="scientific">Portunus trituberculatus</name>
    <name type="common">Swimming crab</name>
    <name type="synonym">Neptunus trituberculatus</name>
    <dbReference type="NCBI Taxonomy" id="210409"/>
    <lineage>
        <taxon>Eukaryota</taxon>
        <taxon>Metazoa</taxon>
        <taxon>Ecdysozoa</taxon>
        <taxon>Arthropoda</taxon>
        <taxon>Crustacea</taxon>
        <taxon>Multicrustacea</taxon>
        <taxon>Malacostraca</taxon>
        <taxon>Eumalacostraca</taxon>
        <taxon>Eucarida</taxon>
        <taxon>Decapoda</taxon>
        <taxon>Pleocyemata</taxon>
        <taxon>Brachyura</taxon>
        <taxon>Eubrachyura</taxon>
        <taxon>Portunoidea</taxon>
        <taxon>Portunidae</taxon>
        <taxon>Portuninae</taxon>
        <taxon>Portunus</taxon>
    </lineage>
</organism>